<gene>
    <name evidence="1" type="ORF">PsYK624_078710</name>
</gene>
<sequence>MSLRRYGVELAVHVAPGRPLFALLAARTPAAPLFIYTLAAEYDLYALAAHASGFLLGTSPAEIPQECADRMGAAYLHRLLALQVHRREAMREVLRALPRAHPVTRRCGAEAQQRLANAWLLTSGYLIWEGRPDLTTTSMSVTFEGVGASIQCEMCRACFFERIEQALTAWAGLARTI</sequence>
<name>A0A9P3LDP1_9APHY</name>
<dbReference type="AlphaFoldDB" id="A0A9P3LDP1"/>
<reference evidence="1 2" key="1">
    <citation type="submission" date="2021-08" db="EMBL/GenBank/DDBJ databases">
        <title>Draft Genome Sequence of Phanerochaete sordida strain YK-624.</title>
        <authorList>
            <person name="Mori T."/>
            <person name="Dohra H."/>
            <person name="Suzuki T."/>
            <person name="Kawagishi H."/>
            <person name="Hirai H."/>
        </authorList>
    </citation>
    <scope>NUCLEOTIDE SEQUENCE [LARGE SCALE GENOMIC DNA]</scope>
    <source>
        <strain evidence="1 2">YK-624</strain>
    </source>
</reference>
<proteinExistence type="predicted"/>
<protein>
    <submittedName>
        <fullName evidence="1">Uncharacterized protein</fullName>
    </submittedName>
</protein>
<dbReference type="OrthoDB" id="3265815at2759"/>
<accession>A0A9P3LDP1</accession>
<organism evidence="1 2">
    <name type="scientific">Phanerochaete sordida</name>
    <dbReference type="NCBI Taxonomy" id="48140"/>
    <lineage>
        <taxon>Eukaryota</taxon>
        <taxon>Fungi</taxon>
        <taxon>Dikarya</taxon>
        <taxon>Basidiomycota</taxon>
        <taxon>Agaricomycotina</taxon>
        <taxon>Agaricomycetes</taxon>
        <taxon>Polyporales</taxon>
        <taxon>Phanerochaetaceae</taxon>
        <taxon>Phanerochaete</taxon>
    </lineage>
</organism>
<evidence type="ECO:0000313" key="2">
    <source>
        <dbReference type="Proteomes" id="UP000703269"/>
    </source>
</evidence>
<evidence type="ECO:0000313" key="1">
    <source>
        <dbReference type="EMBL" id="GJE91721.1"/>
    </source>
</evidence>
<dbReference type="EMBL" id="BPQB01000022">
    <property type="protein sequence ID" value="GJE91721.1"/>
    <property type="molecule type" value="Genomic_DNA"/>
</dbReference>
<keyword evidence="2" id="KW-1185">Reference proteome</keyword>
<dbReference type="Proteomes" id="UP000703269">
    <property type="component" value="Unassembled WGS sequence"/>
</dbReference>
<comment type="caution">
    <text evidence="1">The sequence shown here is derived from an EMBL/GenBank/DDBJ whole genome shotgun (WGS) entry which is preliminary data.</text>
</comment>